<accession>A0AAU9IGS8</accession>
<keyword evidence="4" id="KW-1185">Reference proteome</keyword>
<keyword evidence="1" id="KW-0472">Membrane</keyword>
<protein>
    <submittedName>
        <fullName evidence="3">Uncharacterized protein</fullName>
    </submittedName>
</protein>
<evidence type="ECO:0000313" key="3">
    <source>
        <dbReference type="EMBL" id="CAG9313292.1"/>
    </source>
</evidence>
<proteinExistence type="predicted"/>
<keyword evidence="1" id="KW-1133">Transmembrane helix</keyword>
<feature type="signal peptide" evidence="2">
    <location>
        <begin position="1"/>
        <end position="15"/>
    </location>
</feature>
<dbReference type="Proteomes" id="UP001162131">
    <property type="component" value="Unassembled WGS sequence"/>
</dbReference>
<evidence type="ECO:0000313" key="4">
    <source>
        <dbReference type="Proteomes" id="UP001162131"/>
    </source>
</evidence>
<feature type="transmembrane region" description="Helical" evidence="1">
    <location>
        <begin position="25"/>
        <end position="46"/>
    </location>
</feature>
<sequence>MKLLILLSILILTQAREDPVKRVLTFIELELIVFPIVLAIVVLGMWKIHLIKNMWKPVENCSQELKPLVREPECEP</sequence>
<feature type="chain" id="PRO_5043840823" evidence="2">
    <location>
        <begin position="16"/>
        <end position="76"/>
    </location>
</feature>
<gene>
    <name evidence="3" type="ORF">BSTOLATCC_MIC8565</name>
</gene>
<reference evidence="3" key="1">
    <citation type="submission" date="2021-09" db="EMBL/GenBank/DDBJ databases">
        <authorList>
            <consortium name="AG Swart"/>
            <person name="Singh M."/>
            <person name="Singh A."/>
            <person name="Seah K."/>
            <person name="Emmerich C."/>
        </authorList>
    </citation>
    <scope>NUCLEOTIDE SEQUENCE</scope>
    <source>
        <strain evidence="3">ATCC30299</strain>
    </source>
</reference>
<organism evidence="3 4">
    <name type="scientific">Blepharisma stoltei</name>
    <dbReference type="NCBI Taxonomy" id="1481888"/>
    <lineage>
        <taxon>Eukaryota</taxon>
        <taxon>Sar</taxon>
        <taxon>Alveolata</taxon>
        <taxon>Ciliophora</taxon>
        <taxon>Postciliodesmatophora</taxon>
        <taxon>Heterotrichea</taxon>
        <taxon>Heterotrichida</taxon>
        <taxon>Blepharismidae</taxon>
        <taxon>Blepharisma</taxon>
    </lineage>
</organism>
<dbReference type="EMBL" id="CAJZBQ010000010">
    <property type="protein sequence ID" value="CAG9313292.1"/>
    <property type="molecule type" value="Genomic_DNA"/>
</dbReference>
<comment type="caution">
    <text evidence="3">The sequence shown here is derived from an EMBL/GenBank/DDBJ whole genome shotgun (WGS) entry which is preliminary data.</text>
</comment>
<name>A0AAU9IGS8_9CILI</name>
<evidence type="ECO:0000256" key="2">
    <source>
        <dbReference type="SAM" id="SignalP"/>
    </source>
</evidence>
<keyword evidence="1" id="KW-0812">Transmembrane</keyword>
<evidence type="ECO:0000256" key="1">
    <source>
        <dbReference type="SAM" id="Phobius"/>
    </source>
</evidence>
<keyword evidence="2" id="KW-0732">Signal</keyword>
<dbReference type="AlphaFoldDB" id="A0AAU9IGS8"/>